<dbReference type="SMART" id="SM00534">
    <property type="entry name" value="MUTSac"/>
    <property type="match status" value="1"/>
</dbReference>
<dbReference type="OrthoDB" id="9808166at2"/>
<dbReference type="Proteomes" id="UP000233375">
    <property type="component" value="Unassembled WGS sequence"/>
</dbReference>
<dbReference type="Gene3D" id="3.40.50.300">
    <property type="entry name" value="P-loop containing nucleotide triphosphate hydrolases"/>
    <property type="match status" value="1"/>
</dbReference>
<feature type="domain" description="DNA mismatch repair proteins mutS family" evidence="7">
    <location>
        <begin position="405"/>
        <end position="421"/>
    </location>
</feature>
<organism evidence="8 9">
    <name type="scientific">Niallia nealsonii</name>
    <dbReference type="NCBI Taxonomy" id="115979"/>
    <lineage>
        <taxon>Bacteria</taxon>
        <taxon>Bacillati</taxon>
        <taxon>Bacillota</taxon>
        <taxon>Bacilli</taxon>
        <taxon>Bacillales</taxon>
        <taxon>Bacillaceae</taxon>
        <taxon>Niallia</taxon>
    </lineage>
</organism>
<dbReference type="PIRSF" id="PIRSF005814">
    <property type="entry name" value="MutS_YshD"/>
    <property type="match status" value="1"/>
</dbReference>
<keyword evidence="1" id="KW-0699">rRNA-binding</keyword>
<dbReference type="PANTHER" id="PTHR48466">
    <property type="entry name" value="OS10G0509000 PROTEIN-RELATED"/>
    <property type="match status" value="1"/>
</dbReference>
<dbReference type="InterPro" id="IPR036187">
    <property type="entry name" value="DNA_mismatch_repair_MutS_sf"/>
</dbReference>
<dbReference type="InterPro" id="IPR007696">
    <property type="entry name" value="DNA_mismatch_repair_MutS_core"/>
</dbReference>
<dbReference type="FunFam" id="3.40.50.300:FF:000830">
    <property type="entry name" value="Endonuclease MutS2"/>
    <property type="match status" value="1"/>
</dbReference>
<evidence type="ECO:0000259" key="7">
    <source>
        <dbReference type="PROSITE" id="PS00486"/>
    </source>
</evidence>
<dbReference type="SMART" id="SM00533">
    <property type="entry name" value="MUTSd"/>
    <property type="match status" value="1"/>
</dbReference>
<keyword evidence="2" id="KW-0547">Nucleotide-binding</keyword>
<evidence type="ECO:0000256" key="1">
    <source>
        <dbReference type="ARBA" id="ARBA00022730"/>
    </source>
</evidence>
<evidence type="ECO:0000256" key="3">
    <source>
        <dbReference type="ARBA" id="ARBA00022801"/>
    </source>
</evidence>
<dbReference type="RefSeq" id="WP_101176950.1">
    <property type="nucleotide sequence ID" value="NZ_PISE01000017.1"/>
</dbReference>
<dbReference type="GO" id="GO:0030983">
    <property type="term" value="F:mismatched DNA binding"/>
    <property type="evidence" value="ECO:0007669"/>
    <property type="project" value="InterPro"/>
</dbReference>
<keyword evidence="4" id="KW-0067">ATP-binding</keyword>
<keyword evidence="9" id="KW-1185">Reference proteome</keyword>
<dbReference type="InterPro" id="IPR005747">
    <property type="entry name" value="MutS2"/>
</dbReference>
<dbReference type="NCBIfam" id="TIGR01069">
    <property type="entry name" value="mutS2"/>
    <property type="match status" value="1"/>
</dbReference>
<dbReference type="EMBL" id="PISE01000017">
    <property type="protein sequence ID" value="PKG23987.1"/>
    <property type="molecule type" value="Genomic_DNA"/>
</dbReference>
<dbReference type="GO" id="GO:0006298">
    <property type="term" value="P:mismatch repair"/>
    <property type="evidence" value="ECO:0007669"/>
    <property type="project" value="InterPro"/>
</dbReference>
<name>A0A2N0Z396_9BACI</name>
<dbReference type="PROSITE" id="PS00486">
    <property type="entry name" value="DNA_MISMATCH_REPAIR_2"/>
    <property type="match status" value="1"/>
</dbReference>
<dbReference type="GO" id="GO:0005524">
    <property type="term" value="F:ATP binding"/>
    <property type="evidence" value="ECO:0007669"/>
    <property type="project" value="UniProtKB-KW"/>
</dbReference>
<dbReference type="GO" id="GO:0004519">
    <property type="term" value="F:endonuclease activity"/>
    <property type="evidence" value="ECO:0007669"/>
    <property type="project" value="InterPro"/>
</dbReference>
<dbReference type="GO" id="GO:0045910">
    <property type="term" value="P:negative regulation of DNA recombination"/>
    <property type="evidence" value="ECO:0007669"/>
    <property type="project" value="InterPro"/>
</dbReference>
<sequence length="640" mass="72665">MNKQTIEVLGYETILGDIANFAKTNLGKKTIKAMRPMQEKKRIEQSLKEIAEGIKILKKSSSVPIHTLDEMLLYVKQGKKGIYIRADQFMFVISFLEHCTKLKQFMKDKQYAAPTVSMYAESIPDVRMLVEEISRCIRHGRVDDYASSDLAYLRRQLSILTNKQKDKANQLVKSKCYSSFLQDTLVSERNGHLTLSVKKEYRSKIQGTILDTSASGATVFLEPTELSAIQEEIDRMKMAEESETERILYELTEKFLEHEYTINIAIEVMHHYDVLFAKAEYSRKIDAAIPVITEDFTMDLTEARHPMLGSKAVPLSIDFGEEYRVLVITGPNTGGKTVTLKTIGLLSLMAQSGLPIPAKAGSKIAIFKHIFVDIGDGQSIEQNLSTFSSRIVNIIDILREANDCSLVLLDEIGSGTDPGEGMALAIVILEQLYKKGATLFATTHYSEMKEFADQTDGFLNGTMEFDLKTLKPTYKLLLGQSGQSQAFAIASKLGLHPSLIEKAHMLTYKTHQSYSMGQNLRHPAFEKQVAVNKYAHLFKQKKQKFAHVQIFEQGDNVILTETNETGIIYKGPDAQGEYIVQIRDEKRGVNHKRLKLYIKASELYPADYDFDIIFQSKEYRKISNQQKRKYVEESWVEREE</sequence>
<keyword evidence="5" id="KW-0694">RNA-binding</keyword>
<reference evidence="8 9" key="1">
    <citation type="journal article" date="2003" name="Int. J. Syst. Evol. Microbiol.">
        <title>Bacillus nealsonii sp. nov., isolated from a spacecraft-assembly facility, whose spores are gamma-radiation resistant.</title>
        <authorList>
            <person name="Venkateswaran K."/>
            <person name="Kempf M."/>
            <person name="Chen F."/>
            <person name="Satomi M."/>
            <person name="Nicholson W."/>
            <person name="Kern R."/>
        </authorList>
    </citation>
    <scope>NUCLEOTIDE SEQUENCE [LARGE SCALE GENOMIC DNA]</scope>
    <source>
        <strain evidence="8 9">FO-92</strain>
    </source>
</reference>
<gene>
    <name evidence="8" type="ORF">CWS01_09485</name>
</gene>
<dbReference type="GO" id="GO:0019843">
    <property type="term" value="F:rRNA binding"/>
    <property type="evidence" value="ECO:0007669"/>
    <property type="project" value="UniProtKB-KW"/>
</dbReference>
<dbReference type="PANTHER" id="PTHR48466:SF2">
    <property type="entry name" value="OS10G0509000 PROTEIN"/>
    <property type="match status" value="1"/>
</dbReference>
<evidence type="ECO:0000313" key="8">
    <source>
        <dbReference type="EMBL" id="PKG23987.1"/>
    </source>
</evidence>
<evidence type="ECO:0000256" key="6">
    <source>
        <dbReference type="ARBA" id="ARBA00023125"/>
    </source>
</evidence>
<proteinExistence type="predicted"/>
<dbReference type="InterPro" id="IPR045076">
    <property type="entry name" value="MutS"/>
</dbReference>
<dbReference type="SUPFAM" id="SSF52540">
    <property type="entry name" value="P-loop containing nucleoside triphosphate hydrolases"/>
    <property type="match status" value="1"/>
</dbReference>
<evidence type="ECO:0000256" key="2">
    <source>
        <dbReference type="ARBA" id="ARBA00022741"/>
    </source>
</evidence>
<evidence type="ECO:0000256" key="5">
    <source>
        <dbReference type="ARBA" id="ARBA00022884"/>
    </source>
</evidence>
<dbReference type="AlphaFoldDB" id="A0A2N0Z396"/>
<dbReference type="GO" id="GO:0016887">
    <property type="term" value="F:ATP hydrolysis activity"/>
    <property type="evidence" value="ECO:0007669"/>
    <property type="project" value="InterPro"/>
</dbReference>
<keyword evidence="6" id="KW-0238">DNA-binding</keyword>
<evidence type="ECO:0000256" key="4">
    <source>
        <dbReference type="ARBA" id="ARBA00022840"/>
    </source>
</evidence>
<dbReference type="InterPro" id="IPR027417">
    <property type="entry name" value="P-loop_NTPase"/>
</dbReference>
<dbReference type="SUPFAM" id="SSF48334">
    <property type="entry name" value="DNA repair protein MutS, domain III"/>
    <property type="match status" value="1"/>
</dbReference>
<dbReference type="Pfam" id="PF00488">
    <property type="entry name" value="MutS_V"/>
    <property type="match status" value="1"/>
</dbReference>
<accession>A0A2N0Z396</accession>
<comment type="caution">
    <text evidence="8">The sequence shown here is derived from an EMBL/GenBank/DDBJ whole genome shotgun (WGS) entry which is preliminary data.</text>
</comment>
<dbReference type="GO" id="GO:0140664">
    <property type="term" value="F:ATP-dependent DNA damage sensor activity"/>
    <property type="evidence" value="ECO:0007669"/>
    <property type="project" value="InterPro"/>
</dbReference>
<keyword evidence="3" id="KW-0378">Hydrolase</keyword>
<protein>
    <submittedName>
        <fullName evidence="8">DNA mismatch repair protein</fullName>
    </submittedName>
</protein>
<dbReference type="InterPro" id="IPR000432">
    <property type="entry name" value="DNA_mismatch_repair_MutS_C"/>
</dbReference>
<evidence type="ECO:0000313" key="9">
    <source>
        <dbReference type="Proteomes" id="UP000233375"/>
    </source>
</evidence>